<dbReference type="Proteomes" id="UP000789396">
    <property type="component" value="Unassembled WGS sequence"/>
</dbReference>
<dbReference type="OrthoDB" id="199574at2759"/>
<dbReference type="PANTHER" id="PTHR12436">
    <property type="entry name" value="80 KDA MCM3-ASSOCIATED PROTEIN"/>
    <property type="match status" value="1"/>
</dbReference>
<dbReference type="Pfam" id="PF03399">
    <property type="entry name" value="SAC3_GANP"/>
    <property type="match status" value="1"/>
</dbReference>
<dbReference type="InterPro" id="IPR045107">
    <property type="entry name" value="SAC3/GANP/THP3"/>
</dbReference>
<dbReference type="Gene3D" id="1.25.40.990">
    <property type="match status" value="1"/>
</dbReference>
<keyword evidence="3" id="KW-1185">Reference proteome</keyword>
<protein>
    <submittedName>
        <fullName evidence="2">8284_t:CDS:1</fullName>
    </submittedName>
</protein>
<sequence>MKNDEAIKHALEVRSTLATSNFHKFFQLYLKAPNMGAYLMDHFIERERIAALQTLCKA</sequence>
<dbReference type="AlphaFoldDB" id="A0A9N9IE32"/>
<evidence type="ECO:0000313" key="3">
    <source>
        <dbReference type="Proteomes" id="UP000789396"/>
    </source>
</evidence>
<proteinExistence type="predicted"/>
<dbReference type="EMBL" id="CAJVPZ010028124">
    <property type="protein sequence ID" value="CAG8730376.1"/>
    <property type="molecule type" value="Genomic_DNA"/>
</dbReference>
<dbReference type="InterPro" id="IPR005062">
    <property type="entry name" value="SAC3/GANP/THP3_conserved"/>
</dbReference>
<dbReference type="GO" id="GO:0005634">
    <property type="term" value="C:nucleus"/>
    <property type="evidence" value="ECO:0007669"/>
    <property type="project" value="TreeGrafter"/>
</dbReference>
<accession>A0A9N9IE32</accession>
<feature type="domain" description="SAC3/GANP/THP3 conserved" evidence="1">
    <location>
        <begin position="2"/>
        <end position="58"/>
    </location>
</feature>
<organism evidence="2 3">
    <name type="scientific">Racocetra fulgida</name>
    <dbReference type="NCBI Taxonomy" id="60492"/>
    <lineage>
        <taxon>Eukaryota</taxon>
        <taxon>Fungi</taxon>
        <taxon>Fungi incertae sedis</taxon>
        <taxon>Mucoromycota</taxon>
        <taxon>Glomeromycotina</taxon>
        <taxon>Glomeromycetes</taxon>
        <taxon>Diversisporales</taxon>
        <taxon>Gigasporaceae</taxon>
        <taxon>Racocetra</taxon>
    </lineage>
</organism>
<reference evidence="2" key="1">
    <citation type="submission" date="2021-06" db="EMBL/GenBank/DDBJ databases">
        <authorList>
            <person name="Kallberg Y."/>
            <person name="Tangrot J."/>
            <person name="Rosling A."/>
        </authorList>
    </citation>
    <scope>NUCLEOTIDE SEQUENCE</scope>
    <source>
        <strain evidence="2">IN212</strain>
    </source>
</reference>
<comment type="caution">
    <text evidence="2">The sequence shown here is derived from an EMBL/GenBank/DDBJ whole genome shotgun (WGS) entry which is preliminary data.</text>
</comment>
<dbReference type="PANTHER" id="PTHR12436:SF4">
    <property type="entry name" value="LEUKOCYTE RECEPTOR CLUSTER MEMBER 8"/>
    <property type="match status" value="1"/>
</dbReference>
<evidence type="ECO:0000313" key="2">
    <source>
        <dbReference type="EMBL" id="CAG8730376.1"/>
    </source>
</evidence>
<gene>
    <name evidence="2" type="ORF">RFULGI_LOCUS12090</name>
</gene>
<feature type="non-terminal residue" evidence="2">
    <location>
        <position position="58"/>
    </location>
</feature>
<name>A0A9N9IE32_9GLOM</name>
<evidence type="ECO:0000259" key="1">
    <source>
        <dbReference type="Pfam" id="PF03399"/>
    </source>
</evidence>